<feature type="domain" description="PAS" evidence="9">
    <location>
        <begin position="1"/>
        <end position="49"/>
    </location>
</feature>
<dbReference type="PANTHER" id="PTHR30160">
    <property type="entry name" value="TETRAACYLDISACCHARIDE 4'-KINASE-RELATED"/>
    <property type="match status" value="1"/>
</dbReference>
<dbReference type="Pfam" id="PF08447">
    <property type="entry name" value="PAS_3"/>
    <property type="match status" value="1"/>
</dbReference>
<evidence type="ECO:0000259" key="9">
    <source>
        <dbReference type="PROSITE" id="PS50112"/>
    </source>
</evidence>
<comment type="caution">
    <text evidence="11">The sequence shown here is derived from an EMBL/GenBank/DDBJ whole genome shotgun (WGS) entry which is preliminary data.</text>
</comment>
<dbReference type="CDD" id="cd03789">
    <property type="entry name" value="GT9_LPS_heptosyltransferase"/>
    <property type="match status" value="1"/>
</dbReference>
<dbReference type="SUPFAM" id="SSF53756">
    <property type="entry name" value="UDP-Glycosyltransferase/glycogen phosphorylase"/>
    <property type="match status" value="1"/>
</dbReference>
<dbReference type="Gene3D" id="1.10.287.950">
    <property type="entry name" value="Methyl-accepting chemotaxis protein"/>
    <property type="match status" value="1"/>
</dbReference>
<dbReference type="SMART" id="SM00283">
    <property type="entry name" value="MA"/>
    <property type="match status" value="1"/>
</dbReference>
<evidence type="ECO:0000256" key="4">
    <source>
        <dbReference type="ARBA" id="ARBA00022723"/>
    </source>
</evidence>
<feature type="domain" description="PAC" evidence="10">
    <location>
        <begin position="69"/>
        <end position="121"/>
    </location>
</feature>
<dbReference type="InterPro" id="IPR000700">
    <property type="entry name" value="PAS-assoc_C"/>
</dbReference>
<protein>
    <submittedName>
        <fullName evidence="11">BdlA protein</fullName>
    </submittedName>
</protein>
<dbReference type="PROSITE" id="PS50112">
    <property type="entry name" value="PAS"/>
    <property type="match status" value="1"/>
</dbReference>
<dbReference type="GO" id="GO:0008713">
    <property type="term" value="F:ADP-heptose-lipopolysaccharide heptosyltransferase activity"/>
    <property type="evidence" value="ECO:0007669"/>
    <property type="project" value="TreeGrafter"/>
</dbReference>
<dbReference type="InterPro" id="IPR051199">
    <property type="entry name" value="LPS_LOS_Heptosyltrfase"/>
</dbReference>
<keyword evidence="2" id="KW-0328">Glycosyltransferase</keyword>
<dbReference type="CDD" id="cd00130">
    <property type="entry name" value="PAS"/>
    <property type="match status" value="1"/>
</dbReference>
<feature type="domain" description="Methyl-accepting transducer" evidence="8">
    <location>
        <begin position="101"/>
        <end position="253"/>
    </location>
</feature>
<dbReference type="InterPro" id="IPR036412">
    <property type="entry name" value="HAD-like_sf"/>
</dbReference>
<dbReference type="AlphaFoldDB" id="A0A812YQF7"/>
<evidence type="ECO:0000256" key="6">
    <source>
        <dbReference type="PROSITE-ProRule" id="PRU00284"/>
    </source>
</evidence>
<evidence type="ECO:0000259" key="8">
    <source>
        <dbReference type="PROSITE" id="PS50111"/>
    </source>
</evidence>
<dbReference type="Proteomes" id="UP000601435">
    <property type="component" value="Unassembled WGS sequence"/>
</dbReference>
<dbReference type="Gene3D" id="3.40.50.1000">
    <property type="entry name" value="HAD superfamily/HAD-like"/>
    <property type="match status" value="1"/>
</dbReference>
<reference evidence="11" key="1">
    <citation type="submission" date="2021-02" db="EMBL/GenBank/DDBJ databases">
        <authorList>
            <person name="Dougan E. K."/>
            <person name="Rhodes N."/>
            <person name="Thang M."/>
            <person name="Chan C."/>
        </authorList>
    </citation>
    <scope>NUCLEOTIDE SEQUENCE</scope>
</reference>
<feature type="region of interest" description="Disordered" evidence="7">
    <location>
        <begin position="117"/>
        <end position="136"/>
    </location>
</feature>
<evidence type="ECO:0000259" key="10">
    <source>
        <dbReference type="PROSITE" id="PS50113"/>
    </source>
</evidence>
<evidence type="ECO:0000256" key="5">
    <source>
        <dbReference type="ARBA" id="ARBA00022801"/>
    </source>
</evidence>
<accession>A0A812YQF7</accession>
<sequence length="992" mass="108801">MRAISATQAIIEFDLQGNIQTANDNFCAATGYTLAQIRGRHHSIFVHPDYRASEAYQQFWIDLANGEAQAGQFRRIRRDGSDLWIQATYSPIFDQDGRPYKVVKLATDITDVKRRQQEFKETTQTNARESLETSTAAAQQAEQEVQALQSAMAEIRASSDNISRILTVINDIARQTNMLSLNAAVEAARAGDAGRGFAVVAEEVRQLAKRSADNAQSTEQILEESSQSIETGVQLTDRVVEALRKIDEGSQKVRVACLGGAFFVGLHDMKRLDHGQIQHNRDHPLIEERDVTPFRVRPDHLGMGHDVFTPAHRLQNERRKWLTPACLDDRFDLHKPIIPLSNACSSSFLGFRSNLESPSRIRPIEGDFGDVPHRDLRDFSLRVRVEHLIPSREYRVLRAASHVIRDPPALSPITVSPSHPTPAPMHVPKPAIFFDRDDTLIECNSVTPDGDLGNPKLVKLKPGAADAVEQLSLAGYRIVVFTNQGGVARGSHRVVDVYAVNDRVNELLGGRVDAFRFCPWHPKGTVECWAREHPWRKPAPGMILDAARSLRVDLSRSWVIGDAERDCHAGREAGCSTILIGDDLAMDADYKAKDLKGATTIILGKDQRGTPLKHAGVREMVVSSAHAIAERNGLALASVDAEDDRVTLTLHEGQVAALGLASELRRVTDAWYRKKYGGTSLWGMVATPVTRRPAQPGGAGPRPTRRKPSRLLVVLPSWVGDAVMATPTLRVLREYLPGSFIGALARPGIDELLTGTSYFDELHVDRAVGVMGPKRVASKVRPRRYETALLLTNSFSTALITRLSGIEDRIGYDRDGRGLLLTDRVPAMRRRDVPPYSRSETDPSAWAPVPACDYYYALAERLLASCGLTPGPMGPMELVVTESDELTARSVLAKAGVPAGARRVVLNPGGNDTAKRWPAERYAALADYLAKHHAVRVLVNGAPNESGLVREIIDACDESASVHDLASAGVTLGALKAIVRDAALMVTNDTGP</sequence>
<dbReference type="GO" id="GO:0007165">
    <property type="term" value="P:signal transduction"/>
    <property type="evidence" value="ECO:0007669"/>
    <property type="project" value="UniProtKB-KW"/>
</dbReference>
<dbReference type="InterPro" id="IPR006549">
    <property type="entry name" value="HAD-SF_hydro_IIIA"/>
</dbReference>
<feature type="non-terminal residue" evidence="11">
    <location>
        <position position="992"/>
    </location>
</feature>
<evidence type="ECO:0000313" key="11">
    <source>
        <dbReference type="EMBL" id="CAE7783715.1"/>
    </source>
</evidence>
<dbReference type="PROSITE" id="PS50111">
    <property type="entry name" value="CHEMOTAXIS_TRANSDUC_2"/>
    <property type="match status" value="1"/>
</dbReference>
<evidence type="ECO:0000256" key="7">
    <source>
        <dbReference type="SAM" id="MobiDB-lite"/>
    </source>
</evidence>
<keyword evidence="1" id="KW-0963">Cytoplasm</keyword>
<dbReference type="GO" id="GO:0005829">
    <property type="term" value="C:cytosol"/>
    <property type="evidence" value="ECO:0007669"/>
    <property type="project" value="TreeGrafter"/>
</dbReference>
<keyword evidence="5" id="KW-0378">Hydrolase</keyword>
<dbReference type="Gene3D" id="3.40.50.2000">
    <property type="entry name" value="Glycogen Phosphorylase B"/>
    <property type="match status" value="2"/>
</dbReference>
<dbReference type="Pfam" id="PF00015">
    <property type="entry name" value="MCPsignal"/>
    <property type="match status" value="1"/>
</dbReference>
<dbReference type="SUPFAM" id="SSF56784">
    <property type="entry name" value="HAD-like"/>
    <property type="match status" value="1"/>
</dbReference>
<dbReference type="Pfam" id="PF01075">
    <property type="entry name" value="Glyco_transf_9"/>
    <property type="match status" value="1"/>
</dbReference>
<dbReference type="GO" id="GO:0016791">
    <property type="term" value="F:phosphatase activity"/>
    <property type="evidence" value="ECO:0007669"/>
    <property type="project" value="InterPro"/>
</dbReference>
<dbReference type="PANTHER" id="PTHR30160:SF7">
    <property type="entry name" value="ADP-HEPTOSE--LPS HEPTOSYLTRANSFERASE 2"/>
    <property type="match status" value="1"/>
</dbReference>
<dbReference type="InterPro" id="IPR002201">
    <property type="entry name" value="Glyco_trans_9"/>
</dbReference>
<dbReference type="GO" id="GO:0016020">
    <property type="term" value="C:membrane"/>
    <property type="evidence" value="ECO:0007669"/>
    <property type="project" value="InterPro"/>
</dbReference>
<evidence type="ECO:0000256" key="1">
    <source>
        <dbReference type="ARBA" id="ARBA00022490"/>
    </source>
</evidence>
<dbReference type="NCBIfam" id="TIGR01662">
    <property type="entry name" value="HAD-SF-IIIA"/>
    <property type="match status" value="1"/>
</dbReference>
<dbReference type="GO" id="GO:0046872">
    <property type="term" value="F:metal ion binding"/>
    <property type="evidence" value="ECO:0007669"/>
    <property type="project" value="UniProtKB-KW"/>
</dbReference>
<dbReference type="EMBL" id="CAJNJA010042407">
    <property type="protein sequence ID" value="CAE7783715.1"/>
    <property type="molecule type" value="Genomic_DNA"/>
</dbReference>
<dbReference type="NCBIfam" id="TIGR01656">
    <property type="entry name" value="Histidinol-ppas"/>
    <property type="match status" value="1"/>
</dbReference>
<dbReference type="PROSITE" id="PS50113">
    <property type="entry name" value="PAC"/>
    <property type="match status" value="1"/>
</dbReference>
<keyword evidence="12" id="KW-1185">Reference proteome</keyword>
<dbReference type="InterPro" id="IPR013655">
    <property type="entry name" value="PAS_fold_3"/>
</dbReference>
<dbReference type="InterPro" id="IPR001610">
    <property type="entry name" value="PAC"/>
</dbReference>
<dbReference type="SUPFAM" id="SSF58104">
    <property type="entry name" value="Methyl-accepting chemotaxis protein (MCP) signaling domain"/>
    <property type="match status" value="1"/>
</dbReference>
<keyword evidence="6" id="KW-0807">Transducer</keyword>
<proteinExistence type="predicted"/>
<evidence type="ECO:0000313" key="12">
    <source>
        <dbReference type="Proteomes" id="UP000601435"/>
    </source>
</evidence>
<dbReference type="SUPFAM" id="SSF55785">
    <property type="entry name" value="PYP-like sensor domain (PAS domain)"/>
    <property type="match status" value="1"/>
</dbReference>
<dbReference type="Gene3D" id="3.30.450.20">
    <property type="entry name" value="PAS domain"/>
    <property type="match status" value="1"/>
</dbReference>
<name>A0A812YQF7_9DINO</name>
<gene>
    <name evidence="11" type="primary">bdlA</name>
    <name evidence="11" type="ORF">SNEC2469_LOCUS22981</name>
</gene>
<keyword evidence="4" id="KW-0479">Metal-binding</keyword>
<dbReference type="SMART" id="SM00086">
    <property type="entry name" value="PAC"/>
    <property type="match status" value="1"/>
</dbReference>
<organism evidence="11 12">
    <name type="scientific">Symbiodinium necroappetens</name>
    <dbReference type="NCBI Taxonomy" id="1628268"/>
    <lineage>
        <taxon>Eukaryota</taxon>
        <taxon>Sar</taxon>
        <taxon>Alveolata</taxon>
        <taxon>Dinophyceae</taxon>
        <taxon>Suessiales</taxon>
        <taxon>Symbiodiniaceae</taxon>
        <taxon>Symbiodinium</taxon>
    </lineage>
</organism>
<evidence type="ECO:0000256" key="3">
    <source>
        <dbReference type="ARBA" id="ARBA00022679"/>
    </source>
</evidence>
<dbReference type="CDD" id="cd11386">
    <property type="entry name" value="MCP_signal"/>
    <property type="match status" value="1"/>
</dbReference>
<evidence type="ECO:0000256" key="2">
    <source>
        <dbReference type="ARBA" id="ARBA00022676"/>
    </source>
</evidence>
<dbReference type="OrthoDB" id="10064750at2759"/>
<dbReference type="InterPro" id="IPR000014">
    <property type="entry name" value="PAS"/>
</dbReference>
<keyword evidence="3" id="KW-0808">Transferase</keyword>
<dbReference type="InterPro" id="IPR035965">
    <property type="entry name" value="PAS-like_dom_sf"/>
</dbReference>
<dbReference type="InterPro" id="IPR004089">
    <property type="entry name" value="MCPsignal_dom"/>
</dbReference>
<dbReference type="InterPro" id="IPR023214">
    <property type="entry name" value="HAD_sf"/>
</dbReference>
<dbReference type="InterPro" id="IPR006543">
    <property type="entry name" value="Histidinol-phos"/>
</dbReference>
<dbReference type="NCBIfam" id="TIGR00229">
    <property type="entry name" value="sensory_box"/>
    <property type="match status" value="1"/>
</dbReference>
<dbReference type="Pfam" id="PF13242">
    <property type="entry name" value="Hydrolase_like"/>
    <property type="match status" value="1"/>
</dbReference>